<evidence type="ECO:0000256" key="6">
    <source>
        <dbReference type="ARBA" id="ARBA00023163"/>
    </source>
</evidence>
<evidence type="ECO:0000256" key="3">
    <source>
        <dbReference type="ARBA" id="ARBA00022833"/>
    </source>
</evidence>
<evidence type="ECO:0000313" key="9">
    <source>
        <dbReference type="Proteomes" id="UP000663929"/>
    </source>
</evidence>
<dbReference type="GO" id="GO:0000976">
    <property type="term" value="F:transcription cis-regulatory region binding"/>
    <property type="evidence" value="ECO:0007669"/>
    <property type="project" value="TreeGrafter"/>
</dbReference>
<gene>
    <name evidence="8" type="ORF">J3U87_29850</name>
</gene>
<feature type="binding site" evidence="7">
    <location>
        <position position="101"/>
    </location>
    <ligand>
        <name>Zn(2+)</name>
        <dbReference type="ChEBI" id="CHEBI:29105"/>
    </ligand>
</feature>
<evidence type="ECO:0000256" key="1">
    <source>
        <dbReference type="ARBA" id="ARBA00007957"/>
    </source>
</evidence>
<dbReference type="GO" id="GO:1900376">
    <property type="term" value="P:regulation of secondary metabolite biosynthetic process"/>
    <property type="evidence" value="ECO:0007669"/>
    <property type="project" value="TreeGrafter"/>
</dbReference>
<reference evidence="8" key="1">
    <citation type="submission" date="2021-03" db="EMBL/GenBank/DDBJ databases">
        <title>Acanthopleuribacteraceae sp. M133.</title>
        <authorList>
            <person name="Wang G."/>
        </authorList>
    </citation>
    <scope>NUCLEOTIDE SEQUENCE</scope>
    <source>
        <strain evidence="8">M133</strain>
    </source>
</reference>
<sequence length="148" mass="16214">MSLTKDEARKLLHESALRVTAPRLAVLRVLAEAQNPLSHTEMLERLGETDWDPTTIYRNLIKLRDAGVATVVSRVEGIDRYALAGAGEDGHRHPHFVCEDCGRVACLPAELAAPMSMDGPWATSIQKATIQLRGACPDCLERACEAPR</sequence>
<evidence type="ECO:0000256" key="2">
    <source>
        <dbReference type="ARBA" id="ARBA00022491"/>
    </source>
</evidence>
<evidence type="ECO:0000256" key="5">
    <source>
        <dbReference type="ARBA" id="ARBA00023125"/>
    </source>
</evidence>
<name>A0A8A4TLQ7_SULCO</name>
<dbReference type="GO" id="GO:0008270">
    <property type="term" value="F:zinc ion binding"/>
    <property type="evidence" value="ECO:0007669"/>
    <property type="project" value="TreeGrafter"/>
</dbReference>
<feature type="binding site" evidence="7">
    <location>
        <position position="136"/>
    </location>
    <ligand>
        <name>Zn(2+)</name>
        <dbReference type="ChEBI" id="CHEBI:29105"/>
    </ligand>
</feature>
<dbReference type="InterPro" id="IPR043135">
    <property type="entry name" value="Fur_C"/>
</dbReference>
<keyword evidence="7" id="KW-0479">Metal-binding</keyword>
<dbReference type="SUPFAM" id="SSF46785">
    <property type="entry name" value="Winged helix' DNA-binding domain"/>
    <property type="match status" value="1"/>
</dbReference>
<organism evidence="8 9">
    <name type="scientific">Sulfidibacter corallicola</name>
    <dbReference type="NCBI Taxonomy" id="2818388"/>
    <lineage>
        <taxon>Bacteria</taxon>
        <taxon>Pseudomonadati</taxon>
        <taxon>Acidobacteriota</taxon>
        <taxon>Holophagae</taxon>
        <taxon>Acanthopleuribacterales</taxon>
        <taxon>Acanthopleuribacteraceae</taxon>
        <taxon>Sulfidibacter</taxon>
    </lineage>
</organism>
<dbReference type="PANTHER" id="PTHR33202:SF7">
    <property type="entry name" value="FERRIC UPTAKE REGULATION PROTEIN"/>
    <property type="match status" value="1"/>
</dbReference>
<dbReference type="RefSeq" id="WP_237379438.1">
    <property type="nucleotide sequence ID" value="NZ_CP071793.1"/>
</dbReference>
<comment type="similarity">
    <text evidence="1">Belongs to the Fur family.</text>
</comment>
<evidence type="ECO:0000256" key="4">
    <source>
        <dbReference type="ARBA" id="ARBA00023015"/>
    </source>
</evidence>
<evidence type="ECO:0000256" key="7">
    <source>
        <dbReference type="PIRSR" id="PIRSR602481-1"/>
    </source>
</evidence>
<protein>
    <submittedName>
        <fullName evidence="8">Transcriptional repressor</fullName>
    </submittedName>
</protein>
<dbReference type="AlphaFoldDB" id="A0A8A4TLQ7"/>
<dbReference type="InterPro" id="IPR036388">
    <property type="entry name" value="WH-like_DNA-bd_sf"/>
</dbReference>
<evidence type="ECO:0000313" key="8">
    <source>
        <dbReference type="EMBL" id="QTD49808.1"/>
    </source>
</evidence>
<dbReference type="Proteomes" id="UP000663929">
    <property type="component" value="Chromosome"/>
</dbReference>
<dbReference type="Gene3D" id="3.30.1490.190">
    <property type="match status" value="1"/>
</dbReference>
<dbReference type="EMBL" id="CP071793">
    <property type="protein sequence ID" value="QTD49808.1"/>
    <property type="molecule type" value="Genomic_DNA"/>
</dbReference>
<feature type="binding site" evidence="7">
    <location>
        <position position="139"/>
    </location>
    <ligand>
        <name>Zn(2+)</name>
        <dbReference type="ChEBI" id="CHEBI:29105"/>
    </ligand>
</feature>
<dbReference type="KEGG" id="scor:J3U87_29850"/>
<proteinExistence type="inferred from homology"/>
<feature type="binding site" evidence="7">
    <location>
        <position position="98"/>
    </location>
    <ligand>
        <name>Zn(2+)</name>
        <dbReference type="ChEBI" id="CHEBI:29105"/>
    </ligand>
</feature>
<dbReference type="GO" id="GO:0003700">
    <property type="term" value="F:DNA-binding transcription factor activity"/>
    <property type="evidence" value="ECO:0007669"/>
    <property type="project" value="InterPro"/>
</dbReference>
<comment type="cofactor">
    <cofactor evidence="7">
        <name>Zn(2+)</name>
        <dbReference type="ChEBI" id="CHEBI:29105"/>
    </cofactor>
    <text evidence="7">Binds 1 zinc ion per subunit.</text>
</comment>
<dbReference type="InterPro" id="IPR036390">
    <property type="entry name" value="WH_DNA-bd_sf"/>
</dbReference>
<keyword evidence="5" id="KW-0238">DNA-binding</keyword>
<keyword evidence="3 7" id="KW-0862">Zinc</keyword>
<dbReference type="PANTHER" id="PTHR33202">
    <property type="entry name" value="ZINC UPTAKE REGULATION PROTEIN"/>
    <property type="match status" value="1"/>
</dbReference>
<dbReference type="InterPro" id="IPR002481">
    <property type="entry name" value="FUR"/>
</dbReference>
<keyword evidence="9" id="KW-1185">Reference proteome</keyword>
<keyword evidence="4" id="KW-0805">Transcription regulation</keyword>
<keyword evidence="6" id="KW-0804">Transcription</keyword>
<dbReference type="Gene3D" id="1.10.10.10">
    <property type="entry name" value="Winged helix-like DNA-binding domain superfamily/Winged helix DNA-binding domain"/>
    <property type="match status" value="1"/>
</dbReference>
<dbReference type="Pfam" id="PF01475">
    <property type="entry name" value="FUR"/>
    <property type="match status" value="1"/>
</dbReference>
<keyword evidence="2" id="KW-0678">Repressor</keyword>
<accession>A0A8A4TLQ7</accession>
<dbReference type="GO" id="GO:0045892">
    <property type="term" value="P:negative regulation of DNA-templated transcription"/>
    <property type="evidence" value="ECO:0007669"/>
    <property type="project" value="TreeGrafter"/>
</dbReference>